<protein>
    <submittedName>
        <fullName evidence="3">Tyrosine recombinase XerC</fullName>
    </submittedName>
</protein>
<dbReference type="EMBL" id="VSSQ01004011">
    <property type="protein sequence ID" value="MPM23359.1"/>
    <property type="molecule type" value="Genomic_DNA"/>
</dbReference>
<comment type="caution">
    <text evidence="3">The sequence shown here is derived from an EMBL/GenBank/DDBJ whole genome shotgun (WGS) entry which is preliminary data.</text>
</comment>
<accession>A0A644Y4X1</accession>
<dbReference type="SUPFAM" id="SSF56349">
    <property type="entry name" value="DNA breaking-rejoining enzymes"/>
    <property type="match status" value="1"/>
</dbReference>
<dbReference type="InterPro" id="IPR011010">
    <property type="entry name" value="DNA_brk_join_enz"/>
</dbReference>
<proteinExistence type="predicted"/>
<keyword evidence="1" id="KW-0233">DNA recombination</keyword>
<dbReference type="PANTHER" id="PTHR30349">
    <property type="entry name" value="PHAGE INTEGRASE-RELATED"/>
    <property type="match status" value="1"/>
</dbReference>
<sequence length="318" mass="36274">MMKYHSIYAPLLNRYITFKRSFGFKFREEYALKLIDDFFYGIDAKEIGITRAEAEKYCRQHPNESEANHAARVSCIHRFSKFLMDVGYTSFIPRNIKFSSTFTPRIFTQDEMARIFTVTDNLKSPKGSNYHHNAMPIIIRLLYATGMRAGELVSLTVDDINLEAGTILIREPKNGKNRKIPISDSMLEILRGYAARFNVGASAKQHFFRRPNGKSCNRNSIYRLFRKVLEDAGIPHLGRGGGPRLHDVRHTFSVHSFASMADGGLDLYYSLPLLSTYLGHSNLQATEGYIRLTEEMYPGIIADSNKISPSIFPEVSYE</sequence>
<dbReference type="Gene3D" id="1.10.443.10">
    <property type="entry name" value="Intergrase catalytic core"/>
    <property type="match status" value="1"/>
</dbReference>
<dbReference type="PANTHER" id="PTHR30349:SF64">
    <property type="entry name" value="PROPHAGE INTEGRASE INTD-RELATED"/>
    <property type="match status" value="1"/>
</dbReference>
<dbReference type="InterPro" id="IPR050090">
    <property type="entry name" value="Tyrosine_recombinase_XerCD"/>
</dbReference>
<dbReference type="InterPro" id="IPR013762">
    <property type="entry name" value="Integrase-like_cat_sf"/>
</dbReference>
<dbReference type="PROSITE" id="PS51898">
    <property type="entry name" value="TYR_RECOMBINASE"/>
    <property type="match status" value="1"/>
</dbReference>
<gene>
    <name evidence="3" type="primary">xerC_99</name>
    <name evidence="3" type="ORF">SDC9_69830</name>
</gene>
<dbReference type="GO" id="GO:0006310">
    <property type="term" value="P:DNA recombination"/>
    <property type="evidence" value="ECO:0007669"/>
    <property type="project" value="UniProtKB-KW"/>
</dbReference>
<reference evidence="3" key="1">
    <citation type="submission" date="2019-08" db="EMBL/GenBank/DDBJ databases">
        <authorList>
            <person name="Kucharzyk K."/>
            <person name="Murdoch R.W."/>
            <person name="Higgins S."/>
            <person name="Loffler F."/>
        </authorList>
    </citation>
    <scope>NUCLEOTIDE SEQUENCE</scope>
</reference>
<evidence type="ECO:0000313" key="3">
    <source>
        <dbReference type="EMBL" id="MPM23359.1"/>
    </source>
</evidence>
<dbReference type="Pfam" id="PF00589">
    <property type="entry name" value="Phage_integrase"/>
    <property type="match status" value="1"/>
</dbReference>
<feature type="domain" description="Tyr recombinase" evidence="2">
    <location>
        <begin position="102"/>
        <end position="302"/>
    </location>
</feature>
<name>A0A644Y4X1_9ZZZZ</name>
<organism evidence="3">
    <name type="scientific">bioreactor metagenome</name>
    <dbReference type="NCBI Taxonomy" id="1076179"/>
    <lineage>
        <taxon>unclassified sequences</taxon>
        <taxon>metagenomes</taxon>
        <taxon>ecological metagenomes</taxon>
    </lineage>
</organism>
<evidence type="ECO:0000256" key="1">
    <source>
        <dbReference type="ARBA" id="ARBA00023172"/>
    </source>
</evidence>
<dbReference type="InterPro" id="IPR002104">
    <property type="entry name" value="Integrase_catalytic"/>
</dbReference>
<dbReference type="GO" id="GO:0015074">
    <property type="term" value="P:DNA integration"/>
    <property type="evidence" value="ECO:0007669"/>
    <property type="project" value="InterPro"/>
</dbReference>
<evidence type="ECO:0000259" key="2">
    <source>
        <dbReference type="PROSITE" id="PS51898"/>
    </source>
</evidence>
<dbReference type="GO" id="GO:0003677">
    <property type="term" value="F:DNA binding"/>
    <property type="evidence" value="ECO:0007669"/>
    <property type="project" value="InterPro"/>
</dbReference>
<dbReference type="AlphaFoldDB" id="A0A644Y4X1"/>